<organism evidence="1 2">
    <name type="scientific">Allacma fusca</name>
    <dbReference type="NCBI Taxonomy" id="39272"/>
    <lineage>
        <taxon>Eukaryota</taxon>
        <taxon>Metazoa</taxon>
        <taxon>Ecdysozoa</taxon>
        <taxon>Arthropoda</taxon>
        <taxon>Hexapoda</taxon>
        <taxon>Collembola</taxon>
        <taxon>Symphypleona</taxon>
        <taxon>Sminthuridae</taxon>
        <taxon>Allacma</taxon>
    </lineage>
</organism>
<name>A0A8J2K3E5_9HEXA</name>
<accession>A0A8J2K3E5</accession>
<gene>
    <name evidence="1" type="ORF">AFUS01_LOCUS8271</name>
</gene>
<comment type="caution">
    <text evidence="1">The sequence shown here is derived from an EMBL/GenBank/DDBJ whole genome shotgun (WGS) entry which is preliminary data.</text>
</comment>
<dbReference type="EMBL" id="CAJVCH010057151">
    <property type="protein sequence ID" value="CAG7718913.1"/>
    <property type="molecule type" value="Genomic_DNA"/>
</dbReference>
<protein>
    <submittedName>
        <fullName evidence="1">Uncharacterized protein</fullName>
    </submittedName>
</protein>
<sequence length="140" mass="15877">MAHHACIKKELNIKTIKSSMEWLCSICQQNPAEIIPAALMGKKKISLANDTQLKVSRKSIKLGHLNVRDILSLNKKDDIQAITSFDFDFFAVSETWLLPSTTNEEIDIPGYNVFRKDRDSKSKGGGVCLYAKDIWYISER</sequence>
<reference evidence="1" key="1">
    <citation type="submission" date="2021-06" db="EMBL/GenBank/DDBJ databases">
        <authorList>
            <person name="Hodson N. C."/>
            <person name="Mongue J. A."/>
            <person name="Jaron S. K."/>
        </authorList>
    </citation>
    <scope>NUCLEOTIDE SEQUENCE</scope>
</reference>
<dbReference type="AlphaFoldDB" id="A0A8J2K3E5"/>
<dbReference type="Proteomes" id="UP000708208">
    <property type="component" value="Unassembled WGS sequence"/>
</dbReference>
<dbReference type="OrthoDB" id="6762350at2759"/>
<proteinExistence type="predicted"/>
<keyword evidence="2" id="KW-1185">Reference proteome</keyword>
<evidence type="ECO:0000313" key="2">
    <source>
        <dbReference type="Proteomes" id="UP000708208"/>
    </source>
</evidence>
<evidence type="ECO:0000313" key="1">
    <source>
        <dbReference type="EMBL" id="CAG7718913.1"/>
    </source>
</evidence>